<gene>
    <name evidence="13" type="primary">LOC110091338</name>
</gene>
<feature type="domain" description="C2H2-type" evidence="9">
    <location>
        <begin position="624"/>
        <end position="651"/>
    </location>
</feature>
<keyword evidence="3 8" id="KW-0863">Zinc-finger</keyword>
<evidence type="ECO:0000256" key="5">
    <source>
        <dbReference type="ARBA" id="ARBA00023015"/>
    </source>
</evidence>
<dbReference type="PROSITE" id="PS50157">
    <property type="entry name" value="ZINC_FINGER_C2H2_2"/>
    <property type="match status" value="6"/>
</dbReference>
<dbReference type="Gene3D" id="6.10.140.140">
    <property type="match status" value="1"/>
</dbReference>
<keyword evidence="2" id="KW-0677">Repeat</keyword>
<evidence type="ECO:0000256" key="1">
    <source>
        <dbReference type="ARBA" id="ARBA00022723"/>
    </source>
</evidence>
<keyword evidence="1" id="KW-0479">Metal-binding</keyword>
<feature type="domain" description="C2H2-type" evidence="9">
    <location>
        <begin position="596"/>
        <end position="623"/>
    </location>
</feature>
<accession>A0ABM5FGQ5</accession>
<dbReference type="Proteomes" id="UP001652642">
    <property type="component" value="Chromosome 2"/>
</dbReference>
<keyword evidence="7" id="KW-0539">Nucleus</keyword>
<proteinExistence type="predicted"/>
<dbReference type="PANTHER" id="PTHR23226">
    <property type="entry name" value="ZINC FINGER AND SCAN DOMAIN-CONTAINING"/>
    <property type="match status" value="1"/>
</dbReference>
<reference evidence="12" key="1">
    <citation type="submission" date="2025-05" db="UniProtKB">
        <authorList>
            <consortium name="RefSeq"/>
        </authorList>
    </citation>
    <scope>NUCLEOTIDE SEQUENCE [LARGE SCALE GENOMIC DNA]</scope>
</reference>
<protein>
    <submittedName>
        <fullName evidence="13">Uncharacterized protein isoform X2</fullName>
    </submittedName>
</protein>
<dbReference type="Gene3D" id="1.10.4020.10">
    <property type="entry name" value="DNA breaking-rejoining enzymes"/>
    <property type="match status" value="1"/>
</dbReference>
<dbReference type="PROSITE" id="PS50805">
    <property type="entry name" value="KRAB"/>
    <property type="match status" value="1"/>
</dbReference>
<feature type="domain" description="C2H2-type" evidence="9">
    <location>
        <begin position="568"/>
        <end position="595"/>
    </location>
</feature>
<dbReference type="Pfam" id="PF01352">
    <property type="entry name" value="KRAB"/>
    <property type="match status" value="1"/>
</dbReference>
<evidence type="ECO:0000256" key="6">
    <source>
        <dbReference type="ARBA" id="ARBA00023163"/>
    </source>
</evidence>
<dbReference type="InterPro" id="IPR013087">
    <property type="entry name" value="Znf_C2H2_type"/>
</dbReference>
<evidence type="ECO:0000313" key="13">
    <source>
        <dbReference type="RefSeq" id="XP_072844581.1"/>
    </source>
</evidence>
<dbReference type="GeneID" id="110091338"/>
<feature type="domain" description="C2H2-type" evidence="9">
    <location>
        <begin position="512"/>
        <end position="539"/>
    </location>
</feature>
<dbReference type="CDD" id="cd07936">
    <property type="entry name" value="SCAN"/>
    <property type="match status" value="1"/>
</dbReference>
<dbReference type="InterPro" id="IPR036051">
    <property type="entry name" value="KRAB_dom_sf"/>
</dbReference>
<dbReference type="InterPro" id="IPR036236">
    <property type="entry name" value="Znf_C2H2_sf"/>
</dbReference>
<keyword evidence="5" id="KW-0805">Transcription regulation</keyword>
<dbReference type="Gene3D" id="3.30.160.60">
    <property type="entry name" value="Classic Zinc Finger"/>
    <property type="match status" value="6"/>
</dbReference>
<dbReference type="SUPFAM" id="SSF109640">
    <property type="entry name" value="KRAB domain (Kruppel-associated box)"/>
    <property type="match status" value="1"/>
</dbReference>
<dbReference type="SMART" id="SM00431">
    <property type="entry name" value="SCAN"/>
    <property type="match status" value="1"/>
</dbReference>
<feature type="domain" description="KRAB" evidence="11">
    <location>
        <begin position="299"/>
        <end position="371"/>
    </location>
</feature>
<evidence type="ECO:0000256" key="8">
    <source>
        <dbReference type="PROSITE-ProRule" id="PRU00042"/>
    </source>
</evidence>
<evidence type="ECO:0000259" key="9">
    <source>
        <dbReference type="PROSITE" id="PS50157"/>
    </source>
</evidence>
<dbReference type="SUPFAM" id="SSF57667">
    <property type="entry name" value="beta-beta-alpha zinc fingers"/>
    <property type="match status" value="4"/>
</dbReference>
<evidence type="ECO:0000256" key="3">
    <source>
        <dbReference type="ARBA" id="ARBA00022771"/>
    </source>
</evidence>
<keyword evidence="6" id="KW-0804">Transcription</keyword>
<evidence type="ECO:0000256" key="2">
    <source>
        <dbReference type="ARBA" id="ARBA00022737"/>
    </source>
</evidence>
<keyword evidence="4" id="KW-0862">Zinc</keyword>
<reference evidence="13" key="2">
    <citation type="submission" date="2025-08" db="UniProtKB">
        <authorList>
            <consortium name="RefSeq"/>
        </authorList>
    </citation>
    <scope>IDENTIFICATION</scope>
</reference>
<keyword evidence="12" id="KW-1185">Reference proteome</keyword>
<sequence>MAERLEAPGKVDHIIQGTSLKEFLGQTTLQNGKLPPLERLPQLWVAQRQEFLRVLDHHHLGWENPTVAKLGPWDDAKAFLASFEQVAEACRWPRGEWAARLLPALSGEAKGAFSSLEAGDREDYEKVKAAILRIEANRMETLRQHFRQFRYQGVEDPQRIYGQLRELCHRWLKPERHSKEQILELLILEQFLAILPLEMQANVKSWDADTDSQMLVEGFRRHSQEAKTWEWQVPLDEVSVSPSSTVETTESRIYAEAKEKINKDLCLLANGITAPDHPNSVLPPEEQDVAEAGLAEGSVPLNDVAGALDNTEWSTLNPTQGTMHWEVMQENSEDISSLGGFVIPKPEAVSQMEQGEMAFPRDSEEHEVFPGSISDAVEPLKIKEEDYQQTHKEPKESFSISLEISQGKASLVAEIHEEKCESEGQQGEKLAERWDEPIGVAERHKDSPRCTRANRFLHYKVGKWHRCKAGLAANPMIHSGMTPYECHLCGKRFQRKNYLAKHERIHVRPKVYQCSECRETFGQREAFIRHRGAHTGEKPHKCPQCGKCFSQKESLTRHEKIHTGKKPFKCPECGKTFYRRDSLVRHQKIHTGEKPYKCSACGKSFSQKEVLLRHQRIHTGEKPFICHVCGESFTQRAILTRHERIHVGKKTLLIL</sequence>
<evidence type="ECO:0000259" key="11">
    <source>
        <dbReference type="PROSITE" id="PS50805"/>
    </source>
</evidence>
<evidence type="ECO:0000259" key="10">
    <source>
        <dbReference type="PROSITE" id="PS50804"/>
    </source>
</evidence>
<evidence type="ECO:0000313" key="12">
    <source>
        <dbReference type="Proteomes" id="UP001652642"/>
    </source>
</evidence>
<dbReference type="SMART" id="SM00349">
    <property type="entry name" value="KRAB"/>
    <property type="match status" value="1"/>
</dbReference>
<dbReference type="InterPro" id="IPR001909">
    <property type="entry name" value="KRAB"/>
</dbReference>
<dbReference type="PANTHER" id="PTHR23226:SF379">
    <property type="entry name" value="C2H2-TYPE DOMAIN-CONTAINING PROTEIN"/>
    <property type="match status" value="1"/>
</dbReference>
<name>A0ABM5FGQ5_9SAUR</name>
<dbReference type="InterPro" id="IPR003309">
    <property type="entry name" value="SCAN_dom"/>
</dbReference>
<dbReference type="InterPro" id="IPR038269">
    <property type="entry name" value="SCAN_sf"/>
</dbReference>
<feature type="domain" description="C2H2-type" evidence="9">
    <location>
        <begin position="484"/>
        <end position="511"/>
    </location>
</feature>
<dbReference type="Pfam" id="PF02023">
    <property type="entry name" value="SCAN"/>
    <property type="match status" value="1"/>
</dbReference>
<dbReference type="SMART" id="SM00355">
    <property type="entry name" value="ZnF_C2H2"/>
    <property type="match status" value="6"/>
</dbReference>
<dbReference type="SUPFAM" id="SSF47353">
    <property type="entry name" value="Retrovirus capsid dimerization domain-like"/>
    <property type="match status" value="1"/>
</dbReference>
<feature type="domain" description="C2H2-type" evidence="9">
    <location>
        <begin position="540"/>
        <end position="567"/>
    </location>
</feature>
<dbReference type="PROSITE" id="PS50804">
    <property type="entry name" value="SCAN_BOX"/>
    <property type="match status" value="1"/>
</dbReference>
<dbReference type="Pfam" id="PF00096">
    <property type="entry name" value="zf-C2H2"/>
    <property type="match status" value="5"/>
</dbReference>
<organism evidence="12 13">
    <name type="scientific">Pogona vitticeps</name>
    <name type="common">central bearded dragon</name>
    <dbReference type="NCBI Taxonomy" id="103695"/>
    <lineage>
        <taxon>Eukaryota</taxon>
        <taxon>Metazoa</taxon>
        <taxon>Chordata</taxon>
        <taxon>Craniata</taxon>
        <taxon>Vertebrata</taxon>
        <taxon>Euteleostomi</taxon>
        <taxon>Lepidosauria</taxon>
        <taxon>Squamata</taxon>
        <taxon>Bifurcata</taxon>
        <taxon>Unidentata</taxon>
        <taxon>Episquamata</taxon>
        <taxon>Toxicofera</taxon>
        <taxon>Iguania</taxon>
        <taxon>Acrodonta</taxon>
        <taxon>Agamidae</taxon>
        <taxon>Amphibolurinae</taxon>
        <taxon>Pogona</taxon>
    </lineage>
</organism>
<evidence type="ECO:0000256" key="4">
    <source>
        <dbReference type="ARBA" id="ARBA00022833"/>
    </source>
</evidence>
<dbReference type="PROSITE" id="PS00028">
    <property type="entry name" value="ZINC_FINGER_C2H2_1"/>
    <property type="match status" value="6"/>
</dbReference>
<evidence type="ECO:0000256" key="7">
    <source>
        <dbReference type="ARBA" id="ARBA00023242"/>
    </source>
</evidence>
<dbReference type="RefSeq" id="XP_072844581.1">
    <property type="nucleotide sequence ID" value="XM_072988480.1"/>
</dbReference>
<feature type="domain" description="SCAN box" evidence="10">
    <location>
        <begin position="143"/>
        <end position="204"/>
    </location>
</feature>